<dbReference type="InterPro" id="IPR032710">
    <property type="entry name" value="NTF2-like_dom_sf"/>
</dbReference>
<keyword evidence="2" id="KW-1185">Reference proteome</keyword>
<dbReference type="RefSeq" id="WP_110999300.1">
    <property type="nucleotide sequence ID" value="NZ_QKTW01000017.1"/>
</dbReference>
<dbReference type="Gene3D" id="3.10.450.50">
    <property type="match status" value="1"/>
</dbReference>
<dbReference type="SUPFAM" id="SSF54427">
    <property type="entry name" value="NTF2-like"/>
    <property type="match status" value="1"/>
</dbReference>
<dbReference type="EMBL" id="QKTW01000017">
    <property type="protein sequence ID" value="PZF72709.1"/>
    <property type="molecule type" value="Genomic_DNA"/>
</dbReference>
<dbReference type="AlphaFoldDB" id="A0A2W2B8T8"/>
<reference evidence="1 2" key="1">
    <citation type="submission" date="2018-06" db="EMBL/GenBank/DDBJ databases">
        <title>Mucibacter soli gen. nov., sp. nov., a new member of the family Chitinophagaceae producing mucin.</title>
        <authorList>
            <person name="Kim M.-K."/>
            <person name="Park S."/>
            <person name="Kim T.-S."/>
            <person name="Joung Y."/>
            <person name="Han J.-H."/>
            <person name="Kim S.B."/>
        </authorList>
    </citation>
    <scope>NUCLEOTIDE SEQUENCE [LARGE SCALE GENOMIC DNA]</scope>
    <source>
        <strain evidence="1 2">R1-15</strain>
    </source>
</reference>
<dbReference type="OrthoDB" id="120422at2"/>
<accession>A0A2W2B8T8</accession>
<name>A0A2W2B8T8_9BACT</name>
<comment type="caution">
    <text evidence="1">The sequence shown here is derived from an EMBL/GenBank/DDBJ whole genome shotgun (WGS) entry which is preliminary data.</text>
</comment>
<gene>
    <name evidence="1" type="ORF">DN068_12655</name>
</gene>
<sequence>MTITIPVTVTDEQKLEIAKTFISALKNNDWSLMTSILMPEASWTLPGTSILSGLASGAEAIVTRTQSLKKFGVRFELKHILIGYDSVALSLHNTATRGDLMLDEQVAIVMKLKGDKIQYVTTLLSDVDGINQFFVPGII</sequence>
<protein>
    <submittedName>
        <fullName evidence="1">Nuclear transport factor 2 family protein</fullName>
    </submittedName>
</protein>
<evidence type="ECO:0000313" key="1">
    <source>
        <dbReference type="EMBL" id="PZF72709.1"/>
    </source>
</evidence>
<organism evidence="1 2">
    <name type="scientific">Taibaiella soli</name>
    <dbReference type="NCBI Taxonomy" id="1649169"/>
    <lineage>
        <taxon>Bacteria</taxon>
        <taxon>Pseudomonadati</taxon>
        <taxon>Bacteroidota</taxon>
        <taxon>Chitinophagia</taxon>
        <taxon>Chitinophagales</taxon>
        <taxon>Chitinophagaceae</taxon>
        <taxon>Taibaiella</taxon>
    </lineage>
</organism>
<dbReference type="Proteomes" id="UP000248745">
    <property type="component" value="Unassembled WGS sequence"/>
</dbReference>
<evidence type="ECO:0000313" key="2">
    <source>
        <dbReference type="Proteomes" id="UP000248745"/>
    </source>
</evidence>
<proteinExistence type="predicted"/>